<feature type="region of interest" description="Disordered" evidence="7">
    <location>
        <begin position="1"/>
        <end position="24"/>
    </location>
</feature>
<evidence type="ECO:0000256" key="6">
    <source>
        <dbReference type="ARBA" id="ARBA00034482"/>
    </source>
</evidence>
<keyword evidence="5" id="KW-0472">Membrane</keyword>
<dbReference type="InParanoid" id="F0ZF16"/>
<dbReference type="EMBL" id="GL870999">
    <property type="protein sequence ID" value="EGC37457.1"/>
    <property type="molecule type" value="Genomic_DNA"/>
</dbReference>
<dbReference type="OrthoDB" id="18937at2759"/>
<dbReference type="PANTHER" id="PTHR31220:SF1">
    <property type="entry name" value="GH21176P"/>
    <property type="match status" value="1"/>
</dbReference>
<dbReference type="GO" id="GO:0005829">
    <property type="term" value="C:cytosol"/>
    <property type="evidence" value="ECO:0007669"/>
    <property type="project" value="UniProtKB-SubCell"/>
</dbReference>
<dbReference type="RefSeq" id="XP_003286021.1">
    <property type="nucleotide sequence ID" value="XM_003285973.1"/>
</dbReference>
<evidence type="ECO:0000313" key="9">
    <source>
        <dbReference type="Proteomes" id="UP000001064"/>
    </source>
</evidence>
<dbReference type="KEGG" id="dpp:DICPUDRAFT_149934"/>
<keyword evidence="3" id="KW-1003">Cell membrane</keyword>
<protein>
    <submittedName>
        <fullName evidence="8">Uncharacterized protein</fullName>
    </submittedName>
</protein>
<evidence type="ECO:0000256" key="7">
    <source>
        <dbReference type="SAM" id="MobiDB-lite"/>
    </source>
</evidence>
<evidence type="ECO:0000256" key="3">
    <source>
        <dbReference type="ARBA" id="ARBA00022475"/>
    </source>
</evidence>
<comment type="subcellular location">
    <subcellularLocation>
        <location evidence="1">Cell membrane</location>
    </subcellularLocation>
    <subcellularLocation>
        <location evidence="2">Cytoplasm</location>
        <location evidence="2">Cytosol</location>
    </subcellularLocation>
</comment>
<sequence>MDTTITTTTTTTNPTSTQRKESVNNENSITASKLSKQIIILFDSENSSDNAEVEKLMKSLLESPVSDISFYASIFLNNEELFQSILNKILLDSFGQKSDIVCKWFYTWYHLNSCLTSKKFVLSFLPVLLWVYLTKCGPNNALVGLESVLICIYNQEYIKRGLKEKVFNPPTLSLPSYIYKSEEIFPSGNSSLTESMLKNLNQQSKSIILEKPLPRIESITSHNRNILIKTIQSVYTQNILSLSIISRVLFCEMTTRISALGYKYIEDFPVCERIIKIDTKIPESNEQSTSNNINNNNNNTGNIEHYKPITGLTNYLIHRNSIEEQNNYTKELSKKRVFLSETIYQDLITALTLCAFQETTRECAKISINSINKRASFDLIAEIMLSTNSLLHILNQKKEN</sequence>
<evidence type="ECO:0000256" key="2">
    <source>
        <dbReference type="ARBA" id="ARBA00004514"/>
    </source>
</evidence>
<keyword evidence="9" id="KW-1185">Reference proteome</keyword>
<gene>
    <name evidence="8" type="ORF">DICPUDRAFT_149934</name>
</gene>
<reference evidence="9" key="1">
    <citation type="journal article" date="2011" name="Genome Biol.">
        <title>Comparative genomics of the social amoebae Dictyostelium discoideum and Dictyostelium purpureum.</title>
        <authorList>
            <consortium name="US DOE Joint Genome Institute (JGI-PGF)"/>
            <person name="Sucgang R."/>
            <person name="Kuo A."/>
            <person name="Tian X."/>
            <person name="Salerno W."/>
            <person name="Parikh A."/>
            <person name="Feasley C.L."/>
            <person name="Dalin E."/>
            <person name="Tu H."/>
            <person name="Huang E."/>
            <person name="Barry K."/>
            <person name="Lindquist E."/>
            <person name="Shapiro H."/>
            <person name="Bruce D."/>
            <person name="Schmutz J."/>
            <person name="Salamov A."/>
            <person name="Fey P."/>
            <person name="Gaudet P."/>
            <person name="Anjard C."/>
            <person name="Babu M.M."/>
            <person name="Basu S."/>
            <person name="Bushmanova Y."/>
            <person name="van der Wel H."/>
            <person name="Katoh-Kurasawa M."/>
            <person name="Dinh C."/>
            <person name="Coutinho P.M."/>
            <person name="Saito T."/>
            <person name="Elias M."/>
            <person name="Schaap P."/>
            <person name="Kay R.R."/>
            <person name="Henrissat B."/>
            <person name="Eichinger L."/>
            <person name="Rivero F."/>
            <person name="Putnam N.H."/>
            <person name="West C.M."/>
            <person name="Loomis W.F."/>
            <person name="Chisholm R.L."/>
            <person name="Shaulsky G."/>
            <person name="Strassmann J.E."/>
            <person name="Queller D.C."/>
            <person name="Kuspa A."/>
            <person name="Grigoriev I.V."/>
        </authorList>
    </citation>
    <scope>NUCLEOTIDE SEQUENCE [LARGE SCALE GENOMIC DNA]</scope>
    <source>
        <strain evidence="9">QSDP1</strain>
    </source>
</reference>
<dbReference type="VEuPathDB" id="AmoebaDB:DICPUDRAFT_149934"/>
<name>F0ZF16_DICPU</name>
<dbReference type="OMA" id="ECAKISI"/>
<proteinExistence type="inferred from homology"/>
<dbReference type="GO" id="GO:0005886">
    <property type="term" value="C:plasma membrane"/>
    <property type="evidence" value="ECO:0000318"/>
    <property type="project" value="GO_Central"/>
</dbReference>
<dbReference type="PANTHER" id="PTHR31220">
    <property type="entry name" value="HYCCIN RELATED"/>
    <property type="match status" value="1"/>
</dbReference>
<dbReference type="GO" id="GO:0046854">
    <property type="term" value="P:phosphatidylinositol phosphate biosynthetic process"/>
    <property type="evidence" value="ECO:0000318"/>
    <property type="project" value="GO_Central"/>
</dbReference>
<dbReference type="InterPro" id="IPR018619">
    <property type="entry name" value="Hyccin"/>
</dbReference>
<dbReference type="Proteomes" id="UP000001064">
    <property type="component" value="Unassembled WGS sequence"/>
</dbReference>
<dbReference type="STRING" id="5786.F0ZF16"/>
<feature type="compositionally biased region" description="Low complexity" evidence="7">
    <location>
        <begin position="1"/>
        <end position="17"/>
    </location>
</feature>
<evidence type="ECO:0000256" key="4">
    <source>
        <dbReference type="ARBA" id="ARBA00022490"/>
    </source>
</evidence>
<comment type="similarity">
    <text evidence="6">Belongs to the Hyccin family.</text>
</comment>
<evidence type="ECO:0000256" key="5">
    <source>
        <dbReference type="ARBA" id="ARBA00023136"/>
    </source>
</evidence>
<keyword evidence="4" id="KW-0963">Cytoplasm</keyword>
<accession>F0ZF16</accession>
<evidence type="ECO:0000256" key="1">
    <source>
        <dbReference type="ARBA" id="ARBA00004236"/>
    </source>
</evidence>
<dbReference type="FunCoup" id="F0ZF16">
    <property type="interactions" value="296"/>
</dbReference>
<dbReference type="eggNOG" id="KOG4688">
    <property type="taxonomic scope" value="Eukaryota"/>
</dbReference>
<organism evidence="8 9">
    <name type="scientific">Dictyostelium purpureum</name>
    <name type="common">Slime mold</name>
    <dbReference type="NCBI Taxonomy" id="5786"/>
    <lineage>
        <taxon>Eukaryota</taxon>
        <taxon>Amoebozoa</taxon>
        <taxon>Evosea</taxon>
        <taxon>Eumycetozoa</taxon>
        <taxon>Dictyostelia</taxon>
        <taxon>Dictyosteliales</taxon>
        <taxon>Dictyosteliaceae</taxon>
        <taxon>Dictyostelium</taxon>
    </lineage>
</organism>
<dbReference type="GO" id="GO:0072659">
    <property type="term" value="P:protein localization to plasma membrane"/>
    <property type="evidence" value="ECO:0000318"/>
    <property type="project" value="GO_Central"/>
</dbReference>
<evidence type="ECO:0000313" key="8">
    <source>
        <dbReference type="EMBL" id="EGC37457.1"/>
    </source>
</evidence>
<dbReference type="Pfam" id="PF09790">
    <property type="entry name" value="Hyccin"/>
    <property type="match status" value="1"/>
</dbReference>
<dbReference type="GeneID" id="10499803"/>
<dbReference type="AlphaFoldDB" id="F0ZF16"/>